<keyword evidence="3" id="KW-1185">Reference proteome</keyword>
<comment type="caution">
    <text evidence="2">The sequence shown here is derived from an EMBL/GenBank/DDBJ whole genome shotgun (WGS) entry which is preliminary data.</text>
</comment>
<reference evidence="2 3" key="1">
    <citation type="submission" date="2014-02" db="EMBL/GenBank/DDBJ databases">
        <title>The genome sequence of Colletotrichum salicis CBS 607.94.</title>
        <authorList>
            <person name="Baroncelli R."/>
            <person name="Thon M.R."/>
        </authorList>
    </citation>
    <scope>NUCLEOTIDE SEQUENCE [LARGE SCALE GENOMIC DNA]</scope>
    <source>
        <strain evidence="2 3">CBS 607.94</strain>
    </source>
</reference>
<feature type="transmembrane region" description="Helical" evidence="1">
    <location>
        <begin position="20"/>
        <end position="37"/>
    </location>
</feature>
<sequence length="229" mass="23453">MWGISSYETVGVDFGGAGSGVEVLVVVVLLEVFVAYTDSILHDCFLRVAWAILALAFAAWTPSSTAAAAATAGTAWAAKDPTPSMAAAETAIGATAAEDSALFAAKGAAPASAAKSTIWVAAIRLASVCAGWFLVVDAGGGVSVKLMSVLSTTRVVRGGTMLWVGVTEVRTGLPLLTTTGQKLTTEVVKTRIVMVVVLNADTVPLMDQNDVVIAGYETVRGFSNVRGGQ</sequence>
<accession>A0A135VAL7</accession>
<organism evidence="2 3">
    <name type="scientific">Colletotrichum salicis</name>
    <dbReference type="NCBI Taxonomy" id="1209931"/>
    <lineage>
        <taxon>Eukaryota</taxon>
        <taxon>Fungi</taxon>
        <taxon>Dikarya</taxon>
        <taxon>Ascomycota</taxon>
        <taxon>Pezizomycotina</taxon>
        <taxon>Sordariomycetes</taxon>
        <taxon>Hypocreomycetidae</taxon>
        <taxon>Glomerellales</taxon>
        <taxon>Glomerellaceae</taxon>
        <taxon>Colletotrichum</taxon>
        <taxon>Colletotrichum acutatum species complex</taxon>
    </lineage>
</organism>
<evidence type="ECO:0000313" key="3">
    <source>
        <dbReference type="Proteomes" id="UP000070121"/>
    </source>
</evidence>
<evidence type="ECO:0000256" key="1">
    <source>
        <dbReference type="SAM" id="Phobius"/>
    </source>
</evidence>
<proteinExistence type="predicted"/>
<keyword evidence="1" id="KW-0812">Transmembrane</keyword>
<evidence type="ECO:0000313" key="2">
    <source>
        <dbReference type="EMBL" id="KXH69581.1"/>
    </source>
</evidence>
<keyword evidence="1" id="KW-0472">Membrane</keyword>
<dbReference type="Proteomes" id="UP000070121">
    <property type="component" value="Unassembled WGS sequence"/>
</dbReference>
<feature type="transmembrane region" description="Helical" evidence="1">
    <location>
        <begin position="44"/>
        <end position="61"/>
    </location>
</feature>
<dbReference type="AlphaFoldDB" id="A0A135VAL7"/>
<protein>
    <submittedName>
        <fullName evidence="2">Uncharacterized protein</fullName>
    </submittedName>
</protein>
<name>A0A135VAL7_9PEZI</name>
<keyword evidence="1" id="KW-1133">Transmembrane helix</keyword>
<gene>
    <name evidence="2" type="ORF">CSAL01_06113</name>
</gene>
<dbReference type="EMBL" id="JFFI01000046">
    <property type="protein sequence ID" value="KXH69581.1"/>
    <property type="molecule type" value="Genomic_DNA"/>
</dbReference>